<evidence type="ECO:0000256" key="13">
    <source>
        <dbReference type="ARBA" id="ARBA00047659"/>
    </source>
</evidence>
<keyword evidence="6 14" id="KW-0808">Transferase</keyword>
<dbReference type="GO" id="GO:0005829">
    <property type="term" value="C:cytosol"/>
    <property type="evidence" value="ECO:0007669"/>
    <property type="project" value="TreeGrafter"/>
</dbReference>
<dbReference type="InterPro" id="IPR014030">
    <property type="entry name" value="Ketoacyl_synth_N"/>
</dbReference>
<dbReference type="SUPFAM" id="SSF53901">
    <property type="entry name" value="Thiolase-like"/>
    <property type="match status" value="2"/>
</dbReference>
<dbReference type="Pfam" id="PF02801">
    <property type="entry name" value="Ketoacyl-synt_C"/>
    <property type="match status" value="1"/>
</dbReference>
<gene>
    <name evidence="18" type="ORF">SAMN02745180_01588</name>
</gene>
<dbReference type="PANTHER" id="PTHR11712:SF336">
    <property type="entry name" value="3-OXOACYL-[ACYL-CARRIER-PROTEIN] SYNTHASE, MITOCHONDRIAL"/>
    <property type="match status" value="1"/>
</dbReference>
<dbReference type="Proteomes" id="UP000184389">
    <property type="component" value="Unassembled WGS sequence"/>
</dbReference>
<dbReference type="InterPro" id="IPR018201">
    <property type="entry name" value="Ketoacyl_synth_AS"/>
</dbReference>
<dbReference type="NCBIfam" id="NF005589">
    <property type="entry name" value="PRK07314.1"/>
    <property type="match status" value="1"/>
</dbReference>
<evidence type="ECO:0000256" key="4">
    <source>
        <dbReference type="ARBA" id="ARBA00014657"/>
    </source>
</evidence>
<comment type="similarity">
    <text evidence="2 14 16">Belongs to the thiolase-like superfamily. Beta-ketoacyl-ACP synthases family.</text>
</comment>
<evidence type="ECO:0000313" key="19">
    <source>
        <dbReference type="Proteomes" id="UP000184389"/>
    </source>
</evidence>
<evidence type="ECO:0000256" key="10">
    <source>
        <dbReference type="ARBA" id="ARBA00023315"/>
    </source>
</evidence>
<dbReference type="RefSeq" id="WP_072744251.1">
    <property type="nucleotide sequence ID" value="NZ_FQXR01000006.1"/>
</dbReference>
<comment type="pathway">
    <text evidence="1 14">Lipid metabolism; fatty acid biosynthesis.</text>
</comment>
<dbReference type="EMBL" id="FQXR01000006">
    <property type="protein sequence ID" value="SHH96535.1"/>
    <property type="molecule type" value="Genomic_DNA"/>
</dbReference>
<evidence type="ECO:0000256" key="14">
    <source>
        <dbReference type="PIRNR" id="PIRNR000447"/>
    </source>
</evidence>
<evidence type="ECO:0000259" key="17">
    <source>
        <dbReference type="PROSITE" id="PS52004"/>
    </source>
</evidence>
<evidence type="ECO:0000256" key="15">
    <source>
        <dbReference type="PIRSR" id="PIRSR000447-1"/>
    </source>
</evidence>
<keyword evidence="8" id="KW-0443">Lipid metabolism</keyword>
<dbReference type="CDD" id="cd00834">
    <property type="entry name" value="KAS_I_II"/>
    <property type="match status" value="1"/>
</dbReference>
<dbReference type="UniPathway" id="UPA00094"/>
<protein>
    <recommendedName>
        <fullName evidence="4 14">3-oxoacyl-[acyl-carrier-protein] synthase 2</fullName>
        <ecNumber evidence="3 14">2.3.1.179</ecNumber>
    </recommendedName>
</protein>
<dbReference type="InterPro" id="IPR014031">
    <property type="entry name" value="Ketoacyl_synth_C"/>
</dbReference>
<dbReference type="PANTHER" id="PTHR11712">
    <property type="entry name" value="POLYKETIDE SYNTHASE-RELATED"/>
    <property type="match status" value="1"/>
</dbReference>
<dbReference type="FunFam" id="3.40.47.10:FF:000009">
    <property type="entry name" value="3-oxoacyl-[acyl-carrier-protein] synthase 2"/>
    <property type="match status" value="1"/>
</dbReference>
<reference evidence="18 19" key="1">
    <citation type="submission" date="2016-11" db="EMBL/GenBank/DDBJ databases">
        <authorList>
            <person name="Jaros S."/>
            <person name="Januszkiewicz K."/>
            <person name="Wedrychowicz H."/>
        </authorList>
    </citation>
    <scope>NUCLEOTIDE SEQUENCE [LARGE SCALE GENOMIC DNA]</scope>
    <source>
        <strain evidence="18 19">DSM 13106</strain>
    </source>
</reference>
<keyword evidence="5 14" id="KW-0444">Lipid biosynthesis</keyword>
<comment type="catalytic activity">
    <reaction evidence="12 14">
        <text>(9Z)-hexadecenoyl-[ACP] + malonyl-[ACP] + H(+) = 3-oxo-(11Z)-octadecenoyl-[ACP] + holo-[ACP] + CO2</text>
        <dbReference type="Rhea" id="RHEA:55040"/>
        <dbReference type="Rhea" id="RHEA-COMP:9623"/>
        <dbReference type="Rhea" id="RHEA-COMP:9685"/>
        <dbReference type="Rhea" id="RHEA-COMP:10800"/>
        <dbReference type="Rhea" id="RHEA-COMP:14074"/>
        <dbReference type="ChEBI" id="CHEBI:15378"/>
        <dbReference type="ChEBI" id="CHEBI:16526"/>
        <dbReference type="ChEBI" id="CHEBI:64479"/>
        <dbReference type="ChEBI" id="CHEBI:78449"/>
        <dbReference type="ChEBI" id="CHEBI:83989"/>
        <dbReference type="ChEBI" id="CHEBI:138538"/>
        <dbReference type="EC" id="2.3.1.179"/>
    </reaction>
</comment>
<dbReference type="NCBIfam" id="NF004970">
    <property type="entry name" value="PRK06333.1"/>
    <property type="match status" value="1"/>
</dbReference>
<evidence type="ECO:0000313" key="18">
    <source>
        <dbReference type="EMBL" id="SHH96535.1"/>
    </source>
</evidence>
<dbReference type="EC" id="2.3.1.179" evidence="3 14"/>
<comment type="function">
    <text evidence="11 14">Involved in the type II fatty acid elongation cycle. Catalyzes the elongation of a wide range of acyl-ACP by the addition of two carbons from malonyl-ACP to an acyl acceptor. Can efficiently catalyze the conversion of palmitoleoyl-ACP (cis-hexadec-9-enoyl-ACP) to cis-vaccenoyl-ACP (cis-octadec-11-enoyl-ACP), an essential step in the thermal regulation of fatty acid composition.</text>
</comment>
<organism evidence="18 19">
    <name type="scientific">Sporanaerobacter acetigenes DSM 13106</name>
    <dbReference type="NCBI Taxonomy" id="1123281"/>
    <lineage>
        <taxon>Bacteria</taxon>
        <taxon>Bacillati</taxon>
        <taxon>Bacillota</taxon>
        <taxon>Tissierellia</taxon>
        <taxon>Tissierellales</taxon>
        <taxon>Sporanaerobacteraceae</taxon>
        <taxon>Sporanaerobacter</taxon>
    </lineage>
</organism>
<dbReference type="InterPro" id="IPR017568">
    <property type="entry name" value="3-oxoacyl-ACP_synth-2"/>
</dbReference>
<dbReference type="InterPro" id="IPR000794">
    <property type="entry name" value="Beta-ketoacyl_synthase"/>
</dbReference>
<dbReference type="AlphaFoldDB" id="A0A1M5X9M2"/>
<dbReference type="InterPro" id="IPR020841">
    <property type="entry name" value="PKS_Beta-ketoAc_synthase_dom"/>
</dbReference>
<sequence length="412" mass="44586">MRRVVITGLGPITSIGIGKEEYWNSLIEGKSGISYITNFDTEGYTSKIGAEVKEFHPEEYMDKKEAKRMDKFAQFAVAATKLALEDSKLDLESIDKERVGVILGSGVGGIETLEAEHTKLMEKGPRRVSPFFIPMMISNMGPGQVTMMYGFKGPSFTITTACASGNHAIGESFRMIQKGVSDVIITGGSEAAASPIAVAGFCSMKALSTRNEEPEKASRPFDKDRDGFVIGEGAGIIVLEELEHALKRNAHIYGEVIGYGATSDAYHITAPDPEAKGAAEAMRLALEEASVDFNQVDYINAHGTSTYYNDKLETLAIKKVFKDHAYKLAISSTKSMTGHLLGAAGGIEAIATVLAMEEGIIPPTINYETPDPECDLDYTPNKAVKREINYALSNSLGFGGHNAAILLKKYER</sequence>
<keyword evidence="9 14" id="KW-0275">Fatty acid biosynthesis</keyword>
<dbReference type="GO" id="GO:0004315">
    <property type="term" value="F:3-oxoacyl-[acyl-carrier-protein] synthase activity"/>
    <property type="evidence" value="ECO:0007669"/>
    <property type="project" value="UniProtKB-UniRule"/>
</dbReference>
<evidence type="ECO:0000256" key="12">
    <source>
        <dbReference type="ARBA" id="ARBA00047318"/>
    </source>
</evidence>
<name>A0A1M5X9M2_9FIRM</name>
<proteinExistence type="inferred from homology"/>
<evidence type="ECO:0000256" key="8">
    <source>
        <dbReference type="ARBA" id="ARBA00023098"/>
    </source>
</evidence>
<keyword evidence="7" id="KW-0276">Fatty acid metabolism</keyword>
<evidence type="ECO:0000256" key="11">
    <source>
        <dbReference type="ARBA" id="ARBA00024006"/>
    </source>
</evidence>
<keyword evidence="19" id="KW-1185">Reference proteome</keyword>
<feature type="domain" description="Ketosynthase family 3 (KS3)" evidence="17">
    <location>
        <begin position="1"/>
        <end position="409"/>
    </location>
</feature>
<dbReference type="NCBIfam" id="TIGR03150">
    <property type="entry name" value="fabF"/>
    <property type="match status" value="1"/>
</dbReference>
<feature type="active site" description="For beta-ketoacyl synthase activity" evidence="15">
    <location>
        <position position="162"/>
    </location>
</feature>
<evidence type="ECO:0000256" key="9">
    <source>
        <dbReference type="ARBA" id="ARBA00023160"/>
    </source>
</evidence>
<dbReference type="GO" id="GO:0006633">
    <property type="term" value="P:fatty acid biosynthetic process"/>
    <property type="evidence" value="ECO:0007669"/>
    <property type="project" value="UniProtKB-UniRule"/>
</dbReference>
<evidence type="ECO:0000256" key="2">
    <source>
        <dbReference type="ARBA" id="ARBA00008467"/>
    </source>
</evidence>
<dbReference type="PIRSF" id="PIRSF000447">
    <property type="entry name" value="KAS_II"/>
    <property type="match status" value="1"/>
</dbReference>
<dbReference type="SMART" id="SM00825">
    <property type="entry name" value="PKS_KS"/>
    <property type="match status" value="1"/>
</dbReference>
<dbReference type="PROSITE" id="PS52004">
    <property type="entry name" value="KS3_2"/>
    <property type="match status" value="1"/>
</dbReference>
<keyword evidence="10 14" id="KW-0012">Acyltransferase</keyword>
<dbReference type="Pfam" id="PF00109">
    <property type="entry name" value="ketoacyl-synt"/>
    <property type="match status" value="1"/>
</dbReference>
<dbReference type="STRING" id="1123281.SAMN02745180_01588"/>
<evidence type="ECO:0000256" key="5">
    <source>
        <dbReference type="ARBA" id="ARBA00022516"/>
    </source>
</evidence>
<evidence type="ECO:0000256" key="1">
    <source>
        <dbReference type="ARBA" id="ARBA00005194"/>
    </source>
</evidence>
<accession>A0A1M5X9M2</accession>
<comment type="catalytic activity">
    <reaction evidence="13 14">
        <text>a fatty acyl-[ACP] + malonyl-[ACP] + H(+) = a 3-oxoacyl-[ACP] + holo-[ACP] + CO2</text>
        <dbReference type="Rhea" id="RHEA:22836"/>
        <dbReference type="Rhea" id="RHEA-COMP:9623"/>
        <dbReference type="Rhea" id="RHEA-COMP:9685"/>
        <dbReference type="Rhea" id="RHEA-COMP:9916"/>
        <dbReference type="Rhea" id="RHEA-COMP:14125"/>
        <dbReference type="ChEBI" id="CHEBI:15378"/>
        <dbReference type="ChEBI" id="CHEBI:16526"/>
        <dbReference type="ChEBI" id="CHEBI:64479"/>
        <dbReference type="ChEBI" id="CHEBI:78449"/>
        <dbReference type="ChEBI" id="CHEBI:78776"/>
        <dbReference type="ChEBI" id="CHEBI:138651"/>
    </reaction>
</comment>
<dbReference type="InterPro" id="IPR016039">
    <property type="entry name" value="Thiolase-like"/>
</dbReference>
<dbReference type="PROSITE" id="PS00606">
    <property type="entry name" value="KS3_1"/>
    <property type="match status" value="1"/>
</dbReference>
<evidence type="ECO:0000256" key="7">
    <source>
        <dbReference type="ARBA" id="ARBA00022832"/>
    </source>
</evidence>
<dbReference type="Gene3D" id="3.40.47.10">
    <property type="match status" value="1"/>
</dbReference>
<evidence type="ECO:0000256" key="3">
    <source>
        <dbReference type="ARBA" id="ARBA00012356"/>
    </source>
</evidence>
<evidence type="ECO:0000256" key="16">
    <source>
        <dbReference type="RuleBase" id="RU003694"/>
    </source>
</evidence>
<dbReference type="OrthoDB" id="9808669at2"/>
<evidence type="ECO:0000256" key="6">
    <source>
        <dbReference type="ARBA" id="ARBA00022679"/>
    </source>
</evidence>